<dbReference type="Gene3D" id="3.40.33.10">
    <property type="entry name" value="CAP"/>
    <property type="match status" value="1"/>
</dbReference>
<comment type="caution">
    <text evidence="3">The sequence shown here is derived from an EMBL/GenBank/DDBJ whole genome shotgun (WGS) entry which is preliminary data.</text>
</comment>
<dbReference type="Proteomes" id="UP000053157">
    <property type="component" value="Unassembled WGS sequence"/>
</dbReference>
<feature type="domain" description="SCP" evidence="2">
    <location>
        <begin position="112"/>
        <end position="236"/>
    </location>
</feature>
<dbReference type="OrthoDB" id="60683at2157"/>
<reference evidence="3 4" key="1">
    <citation type="submission" date="2015-12" db="EMBL/GenBank/DDBJ databases">
        <title>Haloferax profundi sp. nov. isolated from the Discovery deep brine-seawater interface in the Red Sea.</title>
        <authorList>
            <person name="Zhang G."/>
            <person name="Stingl U."/>
            <person name="Rashid M."/>
        </authorList>
    </citation>
    <scope>NUCLEOTIDE SEQUENCE [LARGE SCALE GENOMIC DNA]</scope>
    <source>
        <strain evidence="3 4">SB29</strain>
    </source>
</reference>
<dbReference type="PANTHER" id="PTHR31157:SF1">
    <property type="entry name" value="SCP DOMAIN-CONTAINING PROTEIN"/>
    <property type="match status" value="1"/>
</dbReference>
<dbReference type="SUPFAM" id="SSF55797">
    <property type="entry name" value="PR-1-like"/>
    <property type="match status" value="1"/>
</dbReference>
<evidence type="ECO:0000313" key="4">
    <source>
        <dbReference type="Proteomes" id="UP000053157"/>
    </source>
</evidence>
<evidence type="ECO:0000313" key="3">
    <source>
        <dbReference type="EMBL" id="KTG29500.1"/>
    </source>
</evidence>
<dbReference type="PANTHER" id="PTHR31157">
    <property type="entry name" value="SCP DOMAIN-CONTAINING PROTEIN"/>
    <property type="match status" value="1"/>
</dbReference>
<sequence length="238" mass="25811">MQPRHWSTIAAVLLVLLAGCTTFVSEPTSTPSPTPSQTPTPTQTPIATSDPTPTHESTPEPTTTSEPTATPEPTETSTDSVLSDPDDPGETSYTTNDETVTSSAVERLIHQRVNEIRVENGLSELAYDETMASVSRAHSEDMVDRDYFSHTNPDGEQPWDRYHDVTDETCRASGENIAQNWAGYGASTSEDVANAIVDMWMGSTGHRQNILSSSYSEEGLGVYITADGAVYATQNFCR</sequence>
<dbReference type="EMBL" id="LOPV01000097">
    <property type="protein sequence ID" value="KTG29500.1"/>
    <property type="molecule type" value="Genomic_DNA"/>
</dbReference>
<dbReference type="InterPro" id="IPR035940">
    <property type="entry name" value="CAP_sf"/>
</dbReference>
<dbReference type="Pfam" id="PF00188">
    <property type="entry name" value="CAP"/>
    <property type="match status" value="1"/>
</dbReference>
<feature type="region of interest" description="Disordered" evidence="1">
    <location>
        <begin position="25"/>
        <end position="102"/>
    </location>
</feature>
<keyword evidence="4" id="KW-1185">Reference proteome</keyword>
<name>A0A0W1SSU3_9EURY</name>
<dbReference type="PROSITE" id="PS51257">
    <property type="entry name" value="PROKAR_LIPOPROTEIN"/>
    <property type="match status" value="1"/>
</dbReference>
<evidence type="ECO:0000259" key="2">
    <source>
        <dbReference type="Pfam" id="PF00188"/>
    </source>
</evidence>
<dbReference type="RefSeq" id="WP_082682131.1">
    <property type="nucleotide sequence ID" value="NZ_LOPV01000097.1"/>
</dbReference>
<accession>A0A0W1SSU3</accession>
<organism evidence="3 4">
    <name type="scientific">Haloferax profundi</name>
    <dbReference type="NCBI Taxonomy" id="1544718"/>
    <lineage>
        <taxon>Archaea</taxon>
        <taxon>Methanobacteriati</taxon>
        <taxon>Methanobacteriota</taxon>
        <taxon>Stenosarchaea group</taxon>
        <taxon>Halobacteria</taxon>
        <taxon>Halobacteriales</taxon>
        <taxon>Haloferacaceae</taxon>
        <taxon>Haloferax</taxon>
    </lineage>
</organism>
<gene>
    <name evidence="3" type="ORF">AUR66_10115</name>
</gene>
<protein>
    <recommendedName>
        <fullName evidence="2">SCP domain-containing protein</fullName>
    </recommendedName>
</protein>
<proteinExistence type="predicted"/>
<evidence type="ECO:0000256" key="1">
    <source>
        <dbReference type="SAM" id="MobiDB-lite"/>
    </source>
</evidence>
<dbReference type="CDD" id="cd05379">
    <property type="entry name" value="CAP_bacterial"/>
    <property type="match status" value="1"/>
</dbReference>
<feature type="compositionally biased region" description="Polar residues" evidence="1">
    <location>
        <begin position="91"/>
        <end position="102"/>
    </location>
</feature>
<dbReference type="AlphaFoldDB" id="A0A0W1SSU3"/>
<dbReference type="InterPro" id="IPR014044">
    <property type="entry name" value="CAP_dom"/>
</dbReference>
<feature type="compositionally biased region" description="Low complexity" evidence="1">
    <location>
        <begin position="39"/>
        <end position="80"/>
    </location>
</feature>